<evidence type="ECO:0000313" key="3">
    <source>
        <dbReference type="EMBL" id="KEG43981.1"/>
    </source>
</evidence>
<reference evidence="3 4" key="1">
    <citation type="submission" date="2014-04" db="EMBL/GenBank/DDBJ databases">
        <title>Draft genome sequence of the novel Streptomyces griseorubens JSD-1 playing a role in carbon and nitrogen cycle.</title>
        <authorList>
            <consortium name="Shanghai Jiao Tong University"/>
            <person name="Feng H."/>
            <person name="Sun Y."/>
            <person name="Zhi Y."/>
            <person name="Mao L."/>
            <person name="Luo Y."/>
            <person name="Wei X."/>
            <person name="Zhou P."/>
        </authorList>
    </citation>
    <scope>NUCLEOTIDE SEQUENCE [LARGE SCALE GENOMIC DNA]</scope>
    <source>
        <strain evidence="3 4">JSD-1</strain>
    </source>
</reference>
<feature type="compositionally biased region" description="Low complexity" evidence="2">
    <location>
        <begin position="144"/>
        <end position="185"/>
    </location>
</feature>
<feature type="region of interest" description="Disordered" evidence="2">
    <location>
        <begin position="289"/>
        <end position="320"/>
    </location>
</feature>
<proteinExistence type="predicted"/>
<accession>A0ABR4TAH1</accession>
<keyword evidence="1" id="KW-0175">Coiled coil</keyword>
<dbReference type="RefSeq" id="WP_037637909.1">
    <property type="nucleotide sequence ID" value="NZ_KL503830.1"/>
</dbReference>
<organism evidence="3 4">
    <name type="scientific">Streptomyces griseorubens</name>
    <dbReference type="NCBI Taxonomy" id="66897"/>
    <lineage>
        <taxon>Bacteria</taxon>
        <taxon>Bacillati</taxon>
        <taxon>Actinomycetota</taxon>
        <taxon>Actinomycetes</taxon>
        <taxon>Kitasatosporales</taxon>
        <taxon>Streptomycetaceae</taxon>
        <taxon>Streptomyces</taxon>
        <taxon>Streptomyces althioticus group</taxon>
    </lineage>
</organism>
<feature type="compositionally biased region" description="Low complexity" evidence="2">
    <location>
        <begin position="65"/>
        <end position="78"/>
    </location>
</feature>
<sequence length="320" mass="32339">MSDHSTVATDLTSQYVAQVTNDLERNAKEQERVGAEIAELQQQLAALRRDHALLVKMRHALDLAAGSAADAVSAEEGVPTTETVEDSAVAEPSSATASSAGKTAEPAEETAASGRATVPAPRNRSAVKSGAEKPKRKKATAGRSTAPAKSGGAKKTSGSVKAAGAAKTAGTAKAGSTAKADGASKTAGSAKPTGSAKPAGAKSARKPATPKPAGKASAVKAPRKAPAKAAERAQGDAPKLVDLVRRHLDEQKEPRSAAEVATALGQAHPGRTVKVTVVRSTLEGLVARNQAQRSKQGTSVFYTAPDASTPAPERAADAQV</sequence>
<evidence type="ECO:0000313" key="4">
    <source>
        <dbReference type="Proteomes" id="UP000027632"/>
    </source>
</evidence>
<feature type="region of interest" description="Disordered" evidence="2">
    <location>
        <begin position="65"/>
        <end position="240"/>
    </location>
</feature>
<keyword evidence="4" id="KW-1185">Reference proteome</keyword>
<feature type="compositionally biased region" description="Low complexity" evidence="2">
    <location>
        <begin position="93"/>
        <end position="104"/>
    </location>
</feature>
<feature type="coiled-coil region" evidence="1">
    <location>
        <begin position="23"/>
        <end position="57"/>
    </location>
</feature>
<evidence type="ECO:0000256" key="2">
    <source>
        <dbReference type="SAM" id="MobiDB-lite"/>
    </source>
</evidence>
<protein>
    <submittedName>
        <fullName evidence="3">Regulatory protein</fullName>
    </submittedName>
</protein>
<feature type="compositionally biased region" description="Polar residues" evidence="2">
    <location>
        <begin position="289"/>
        <end position="301"/>
    </location>
</feature>
<comment type="caution">
    <text evidence="3">The sequence shown here is derived from an EMBL/GenBank/DDBJ whole genome shotgun (WGS) entry which is preliminary data.</text>
</comment>
<evidence type="ECO:0000256" key="1">
    <source>
        <dbReference type="SAM" id="Coils"/>
    </source>
</evidence>
<gene>
    <name evidence="3" type="ORF">DJ64_34235</name>
</gene>
<name>A0ABR4TAH1_9ACTN</name>
<dbReference type="Proteomes" id="UP000027632">
    <property type="component" value="Unassembled WGS sequence"/>
</dbReference>
<dbReference type="EMBL" id="JJMG01000009">
    <property type="protein sequence ID" value="KEG43981.1"/>
    <property type="molecule type" value="Genomic_DNA"/>
</dbReference>